<accession>A0A9N8WJ21</accession>
<gene>
    <name evidence="1" type="ORF">CPELLU_LOCUS1991</name>
</gene>
<proteinExistence type="predicted"/>
<organism evidence="1 2">
    <name type="scientific">Cetraspora pellucida</name>
    <dbReference type="NCBI Taxonomy" id="1433469"/>
    <lineage>
        <taxon>Eukaryota</taxon>
        <taxon>Fungi</taxon>
        <taxon>Fungi incertae sedis</taxon>
        <taxon>Mucoromycota</taxon>
        <taxon>Glomeromycotina</taxon>
        <taxon>Glomeromycetes</taxon>
        <taxon>Diversisporales</taxon>
        <taxon>Gigasporaceae</taxon>
        <taxon>Cetraspora</taxon>
    </lineage>
</organism>
<evidence type="ECO:0000313" key="1">
    <source>
        <dbReference type="EMBL" id="CAG8491229.1"/>
    </source>
</evidence>
<dbReference type="AlphaFoldDB" id="A0A9N8WJ21"/>
<evidence type="ECO:0000313" key="2">
    <source>
        <dbReference type="Proteomes" id="UP000789759"/>
    </source>
</evidence>
<dbReference type="Proteomes" id="UP000789759">
    <property type="component" value="Unassembled WGS sequence"/>
</dbReference>
<name>A0A9N8WJ21_9GLOM</name>
<keyword evidence="2" id="KW-1185">Reference proteome</keyword>
<dbReference type="EMBL" id="CAJVQA010000801">
    <property type="protein sequence ID" value="CAG8491229.1"/>
    <property type="molecule type" value="Genomic_DNA"/>
</dbReference>
<sequence>MASKCQLCQEIFSSQKNHQITFYQDAFIVLIKKRLGFNRHSVGAKQVSINAFPENIFGEAGEQRLKQLMNYDYWHIQQDPKLKTIGYVLFIDHESSYSVNFSWSQSELKENGHIFQCGTVTCKFIADSGEFSEQ</sequence>
<protein>
    <submittedName>
        <fullName evidence="1">21517_t:CDS:1</fullName>
    </submittedName>
</protein>
<reference evidence="1" key="1">
    <citation type="submission" date="2021-06" db="EMBL/GenBank/DDBJ databases">
        <authorList>
            <person name="Kallberg Y."/>
            <person name="Tangrot J."/>
            <person name="Rosling A."/>
        </authorList>
    </citation>
    <scope>NUCLEOTIDE SEQUENCE</scope>
    <source>
        <strain evidence="1">FL966</strain>
    </source>
</reference>
<dbReference type="OrthoDB" id="2406657at2759"/>
<comment type="caution">
    <text evidence="1">The sequence shown here is derived from an EMBL/GenBank/DDBJ whole genome shotgun (WGS) entry which is preliminary data.</text>
</comment>